<keyword evidence="1" id="KW-0732">Signal</keyword>
<protein>
    <submittedName>
        <fullName evidence="2">Uncharacterized protein</fullName>
    </submittedName>
</protein>
<dbReference type="AlphaFoldDB" id="A0A139HDB3"/>
<name>A0A139HDB3_9PEZI</name>
<feature type="chain" id="PRO_5007806470" evidence="1">
    <location>
        <begin position="25"/>
        <end position="151"/>
    </location>
</feature>
<evidence type="ECO:0000256" key="1">
    <source>
        <dbReference type="SAM" id="SignalP"/>
    </source>
</evidence>
<comment type="caution">
    <text evidence="2">The sequence shown here is derived from an EMBL/GenBank/DDBJ whole genome shotgun (WGS) entry which is preliminary data.</text>
</comment>
<evidence type="ECO:0000313" key="2">
    <source>
        <dbReference type="EMBL" id="KXT00402.1"/>
    </source>
</evidence>
<feature type="signal peptide" evidence="1">
    <location>
        <begin position="1"/>
        <end position="24"/>
    </location>
</feature>
<keyword evidence="3" id="KW-1185">Reference proteome</keyword>
<dbReference type="PROSITE" id="PS51257">
    <property type="entry name" value="PROKAR_LIPOPROTEIN"/>
    <property type="match status" value="1"/>
</dbReference>
<evidence type="ECO:0000313" key="3">
    <source>
        <dbReference type="Proteomes" id="UP000070133"/>
    </source>
</evidence>
<reference evidence="2 3" key="1">
    <citation type="submission" date="2015-07" db="EMBL/GenBank/DDBJ databases">
        <title>Comparative genomics of the Sigatoka disease complex on banana suggests a link between parallel evolutionary changes in Pseudocercospora fijiensis and Pseudocercospora eumusae and increased virulence on the banana host.</title>
        <authorList>
            <person name="Chang T.-C."/>
            <person name="Salvucci A."/>
            <person name="Crous P.W."/>
            <person name="Stergiopoulos I."/>
        </authorList>
    </citation>
    <scope>NUCLEOTIDE SEQUENCE [LARGE SCALE GENOMIC DNA]</scope>
    <source>
        <strain evidence="2 3">CBS 114824</strain>
    </source>
</reference>
<dbReference type="EMBL" id="LFZN01000074">
    <property type="protein sequence ID" value="KXT00402.1"/>
    <property type="molecule type" value="Genomic_DNA"/>
</dbReference>
<organism evidence="2 3">
    <name type="scientific">Pseudocercospora eumusae</name>
    <dbReference type="NCBI Taxonomy" id="321146"/>
    <lineage>
        <taxon>Eukaryota</taxon>
        <taxon>Fungi</taxon>
        <taxon>Dikarya</taxon>
        <taxon>Ascomycota</taxon>
        <taxon>Pezizomycotina</taxon>
        <taxon>Dothideomycetes</taxon>
        <taxon>Dothideomycetidae</taxon>
        <taxon>Mycosphaerellales</taxon>
        <taxon>Mycosphaerellaceae</taxon>
        <taxon>Pseudocercospora</taxon>
    </lineage>
</organism>
<dbReference type="Proteomes" id="UP000070133">
    <property type="component" value="Unassembled WGS sequence"/>
</dbReference>
<gene>
    <name evidence="2" type="ORF">AC578_3369</name>
</gene>
<accession>A0A139HDB3</accession>
<sequence>MRLYSTLGSTLPLLLLSCLVAVQAQSLYRTGAVPYNELFERDTGDSDFEVPEGSKCRPCQSDDNCTAQCNKWDPNYTSTCIDSKKYKRKCCLCHYASNDACKKTCATDVGGKPLKPGEKETNACQQNGTDCACCYSCNGKPCPGDPPCPCH</sequence>
<proteinExistence type="predicted"/>